<evidence type="ECO:0000259" key="1">
    <source>
        <dbReference type="Pfam" id="PF00561"/>
    </source>
</evidence>
<organism evidence="2">
    <name type="scientific">marine metagenome</name>
    <dbReference type="NCBI Taxonomy" id="408172"/>
    <lineage>
        <taxon>unclassified sequences</taxon>
        <taxon>metagenomes</taxon>
        <taxon>ecological metagenomes</taxon>
    </lineage>
</organism>
<feature type="domain" description="AB hydrolase-1" evidence="1">
    <location>
        <begin position="20"/>
        <end position="237"/>
    </location>
</feature>
<accession>A0A382AYF3</accession>
<dbReference type="AlphaFoldDB" id="A0A382AYF3"/>
<dbReference type="Gene3D" id="3.40.50.1820">
    <property type="entry name" value="alpha/beta hydrolase"/>
    <property type="match status" value="1"/>
</dbReference>
<name>A0A382AYF3_9ZZZZ</name>
<dbReference type="PRINTS" id="PR00111">
    <property type="entry name" value="ABHYDROLASE"/>
</dbReference>
<dbReference type="Pfam" id="PF00561">
    <property type="entry name" value="Abhydrolase_1"/>
    <property type="match status" value="1"/>
</dbReference>
<dbReference type="InterPro" id="IPR050266">
    <property type="entry name" value="AB_hydrolase_sf"/>
</dbReference>
<dbReference type="SUPFAM" id="SSF53474">
    <property type="entry name" value="alpha/beta-Hydrolases"/>
    <property type="match status" value="1"/>
</dbReference>
<reference evidence="2" key="1">
    <citation type="submission" date="2018-05" db="EMBL/GenBank/DDBJ databases">
        <authorList>
            <person name="Lanie J.A."/>
            <person name="Ng W.-L."/>
            <person name="Kazmierczak K.M."/>
            <person name="Andrzejewski T.M."/>
            <person name="Davidsen T.M."/>
            <person name="Wayne K.J."/>
            <person name="Tettelin H."/>
            <person name="Glass J.I."/>
            <person name="Rusch D."/>
            <person name="Podicherti R."/>
            <person name="Tsui H.-C.T."/>
            <person name="Winkler M.E."/>
        </authorList>
    </citation>
    <scope>NUCLEOTIDE SEQUENCE</scope>
</reference>
<gene>
    <name evidence="2" type="ORF">METZ01_LOCUS159248</name>
</gene>
<proteinExistence type="predicted"/>
<dbReference type="PANTHER" id="PTHR43798">
    <property type="entry name" value="MONOACYLGLYCEROL LIPASE"/>
    <property type="match status" value="1"/>
</dbReference>
<dbReference type="InterPro" id="IPR000073">
    <property type="entry name" value="AB_hydrolase_1"/>
</dbReference>
<dbReference type="EMBL" id="UINC01027333">
    <property type="protein sequence ID" value="SVB06394.1"/>
    <property type="molecule type" value="Genomic_DNA"/>
</dbReference>
<protein>
    <recommendedName>
        <fullName evidence="1">AB hydrolase-1 domain-containing protein</fullName>
    </recommendedName>
</protein>
<evidence type="ECO:0000313" key="2">
    <source>
        <dbReference type="EMBL" id="SVB06394.1"/>
    </source>
</evidence>
<dbReference type="InterPro" id="IPR029058">
    <property type="entry name" value="AB_hydrolase_fold"/>
</dbReference>
<sequence length="255" mass="28430">MPKINRNGVNIHYETYGEGPVVLLTHGFSATSKMWYGQIESLSKNYRLVIWDMRGHGSSDYPDDINLYNEQETVADIFFILDELGVKEATIGGMSLGGYMSLGFYRQYPDRVNSLLIIDTGPGFKNETARKGWNDYALSTAEKFEQTGLESLIGRSKEMDPKNHSNAKGLSLAARGMLTQHDDRIINSLPEISVPSLIIVGENDKDFLAAADYMERKIKGSKKVVIPDAGHAVNIDQPEIFNQTLNKFLKGISAF</sequence>